<reference evidence="2" key="1">
    <citation type="journal article" date="2023" name="Front. Plant Sci.">
        <title>Chromosomal-level genome assembly of Melastoma candidum provides insights into trichome evolution.</title>
        <authorList>
            <person name="Zhong Y."/>
            <person name="Wu W."/>
            <person name="Sun C."/>
            <person name="Zou P."/>
            <person name="Liu Y."/>
            <person name="Dai S."/>
            <person name="Zhou R."/>
        </authorList>
    </citation>
    <scope>NUCLEOTIDE SEQUENCE [LARGE SCALE GENOMIC DNA]</scope>
</reference>
<evidence type="ECO:0000313" key="2">
    <source>
        <dbReference type="Proteomes" id="UP001057402"/>
    </source>
</evidence>
<keyword evidence="2" id="KW-1185">Reference proteome</keyword>
<sequence length="1876" mass="202569">MEAEENDSSRELPQPSPVIDSCRQDGACEGGVEFSAVSVVRDESVIGAGEEDVGAGLRCADVAVAESGFGCGNEIEMKEGEGAVDVGRNGEFHRDTRGGDDIDVREDEMAGNVRGRGGFHEGVVGIRTGVADNAESADVTESVAGDTGPAAVAVAEEVEGIRSGGGYDDENGIEMKEEVVEGGESRGLVVGICDEVVEKSELMGSACIEEAIAVVVDGTEGGEDVGVVGDREEVIGGGKIDNEVMVKSQSEAVAADVNDSGVSKEEEVVAMVVEEDRSDLVAEEEPLVDVGSCDVRMDEKVVDTDETENTGISEFLPNVEPTSGAVVFSVAESEIADSKSGIRLAEGERVAGGDGENNGVIGMVDEIPVAVKDIGVMDVVINAVGNVAAETDERETADPIMVRDKKGHDDVSTGVLGVFSIEADETNGTGNMDIIEGTDRKELSDIRTQIDVGTDEKEQEDYAAGVCGKMSDNTAIEVNETNGMENMDCLEGANKEASYVGAEIDVEADEKERNDAATGVRGMLSDDATVEADETNGMENMDGTQGADTKVRGDVRDKIEVEDADEKEQDEAAAGAVGKLPNDVTIEADEKNGMSNMDSIEDADRKGIGDVRGEIYVEADDAEEDNILEDKEMDDVVGETEVTEHVDKPEETDATEDTDMAEDEMEKAGQRRVNVVLNRKGGKRGGRASSRKKLEEDVCFICFDGGDLVLCDRRGCPKVYHPSCVNRDEAFFQTKGQWNCGWHLCSSCKKNAHYLCYTCTFSLCKGCVKDSTIYVVRGNKGFCDICMRTVRMIENVIEGDNSMDQVDFDDKTSWEYLFKDYYIDLKEKLSISAAEIEGAKNPWKGVDSSKQDFQDDAYDEGLDSDDSAGQTEGSLPKKRKAGKRAKPHVKERKLPRRSHRVNVTDVSRTDDGVQWATRELLDFVMHMKGGDRSVLSQFDVQELLLEYIKTNKLRDPRKKSQIICDSRLQSLFGKPRVGHFEMLKLLESHFLMKDDSGDLQDGVIDVDADQIDADRGNDISLKAGKQKKRKTRKRGDDKALQSNVDDYAAIDVHNITLIYLRRSLVEDLLEYTETFGDKVIGSFVRIRIPGNNPKQEMYRLVPIIGTSKVSKPYKVGKKFTDYVLEIQNLGKPETIQIDIISNQEFTQDECLRLRQSIKYGVTNRLTVGDIQDKAIALQEVRVKDWLDAEVVRLSHLRDRASEKGHQKELRECVEKLQLLKTPQERQRRLNEVPEIHADPKMDPDNESDDEDLPTRGRSNSSGGSKSREPISPSKGVSSLNDSWSGLRTHSSGNRELTRSMSSKGIESWSDDGIRAVGDVVNQNMYMQARERELSSEIGAGSTNARLKIESSSKVASETPVSLAASAPESADKVNESEKIWHYKDPSGKIQGPFSVVQLRKWNNTGYFPVDLKIWRASETQDDSILLSDALKGKFLRERPKTVVTAPAVQSQYLSPLYGANQTLMTQGSEVIGGHLANKVPPSSVEITKISTSRWSSGTNLPSPTPHQTPSITKGPVDEVKWSSAMAIANSSVAAPSSTPSLNAGGITGADVLRNVSSVLSQDPNMLMNAASALLAQSQSQSAVPVQQRLNVEARVQNAQPSDIRNPGSTIQNLVQAVQSHAAPVQGWGSVSAPSETSGSAPSQRSGQWGEPPVQNPASYGTPSSGGAYSNQWRPNSGDQSNLQSVAAPSASWGVNNATNVFGAVAAANSQQQPNPNPNWMQAPINTGWAGSAPGNANMNWSGNANAGMPGQGRPQGSGAMPGWNAPPSQGAFGNTPNPGMVPPSQAPPPQNSSFGWSGPGNRGGWMGDKNHNDGRYRERGDPGYGGGRPWNRQPSFGAGGGGRDQGVCWYQDEYGNCRRGASCKFRHAGGNSGNLG</sequence>
<comment type="caution">
    <text evidence="1">The sequence shown here is derived from an EMBL/GenBank/DDBJ whole genome shotgun (WGS) entry which is preliminary data.</text>
</comment>
<dbReference type="Proteomes" id="UP001057402">
    <property type="component" value="Chromosome 4"/>
</dbReference>
<dbReference type="EMBL" id="CM042883">
    <property type="protein sequence ID" value="KAI4375681.1"/>
    <property type="molecule type" value="Genomic_DNA"/>
</dbReference>
<gene>
    <name evidence="1" type="ORF">MLD38_013522</name>
</gene>
<proteinExistence type="predicted"/>
<name>A0ACB9RCY6_9MYRT</name>
<protein>
    <submittedName>
        <fullName evidence="1">Uncharacterized protein</fullName>
    </submittedName>
</protein>
<accession>A0ACB9RCY6</accession>
<evidence type="ECO:0000313" key="1">
    <source>
        <dbReference type="EMBL" id="KAI4375681.1"/>
    </source>
</evidence>
<organism evidence="1 2">
    <name type="scientific">Melastoma candidum</name>
    <dbReference type="NCBI Taxonomy" id="119954"/>
    <lineage>
        <taxon>Eukaryota</taxon>
        <taxon>Viridiplantae</taxon>
        <taxon>Streptophyta</taxon>
        <taxon>Embryophyta</taxon>
        <taxon>Tracheophyta</taxon>
        <taxon>Spermatophyta</taxon>
        <taxon>Magnoliopsida</taxon>
        <taxon>eudicotyledons</taxon>
        <taxon>Gunneridae</taxon>
        <taxon>Pentapetalae</taxon>
        <taxon>rosids</taxon>
        <taxon>malvids</taxon>
        <taxon>Myrtales</taxon>
        <taxon>Melastomataceae</taxon>
        <taxon>Melastomatoideae</taxon>
        <taxon>Melastomateae</taxon>
        <taxon>Melastoma</taxon>
    </lineage>
</organism>